<accession>A0A8J7RKU9</accession>
<dbReference type="GO" id="GO:0097588">
    <property type="term" value="P:archaeal or bacterial-type flagellum-dependent cell motility"/>
    <property type="evidence" value="ECO:0007669"/>
    <property type="project" value="InterPro"/>
</dbReference>
<dbReference type="NCBIfam" id="TIGR02537">
    <property type="entry name" value="arch_flag_Nterm"/>
    <property type="match status" value="1"/>
</dbReference>
<dbReference type="GO" id="GO:0005198">
    <property type="term" value="F:structural molecule activity"/>
    <property type="evidence" value="ECO:0007669"/>
    <property type="project" value="InterPro"/>
</dbReference>
<gene>
    <name evidence="6" type="ORF">J3E07_000074</name>
</gene>
<comment type="subcellular location">
    <subcellularLocation>
        <location evidence="1 4">Archaeal flagellum</location>
    </subcellularLocation>
</comment>
<comment type="function">
    <text evidence="4">Flagellin is the subunit protein which polymerizes to form the filaments of archaeal flagella.</text>
</comment>
<dbReference type="NCBIfam" id="NF006325">
    <property type="entry name" value="PRK08541.1"/>
    <property type="match status" value="1"/>
</dbReference>
<keyword evidence="6" id="KW-0282">Flagellum</keyword>
<dbReference type="PANTHER" id="PTHR35903">
    <property type="entry name" value="FLAGELLIN B1"/>
    <property type="match status" value="1"/>
</dbReference>
<evidence type="ECO:0000256" key="5">
    <source>
        <dbReference type="SAM" id="Phobius"/>
    </source>
</evidence>
<keyword evidence="6" id="KW-0966">Cell projection</keyword>
<evidence type="ECO:0000256" key="4">
    <source>
        <dbReference type="RuleBase" id="RU361282"/>
    </source>
</evidence>
<dbReference type="InterPro" id="IPR013373">
    <property type="entry name" value="Flagellin/pilin_N_arc"/>
</dbReference>
<comment type="caution">
    <text evidence="6">The sequence shown here is derived from an EMBL/GenBank/DDBJ whole genome shotgun (WGS) entry which is preliminary data.</text>
</comment>
<reference evidence="6" key="1">
    <citation type="submission" date="2021-03" db="EMBL/GenBank/DDBJ databases">
        <title>Genomic Encyclopedia of Type Strains, Phase IV (KMG-V): Genome sequencing to study the core and pangenomes of soil and plant-associated prokaryotes.</title>
        <authorList>
            <person name="Whitman W."/>
        </authorList>
    </citation>
    <scope>NUCLEOTIDE SEQUENCE</scope>
    <source>
        <strain evidence="6">C4</strain>
    </source>
</reference>
<feature type="transmembrane region" description="Helical" evidence="5">
    <location>
        <begin position="12"/>
        <end position="36"/>
    </location>
</feature>
<keyword evidence="6" id="KW-0969">Cilium</keyword>
<name>A0A8J7RKU9_METVO</name>
<keyword evidence="5" id="KW-1133">Transmembrane helix</keyword>
<keyword evidence="5" id="KW-0472">Membrane</keyword>
<keyword evidence="3 4" id="KW-0974">Archaeal flagellum</keyword>
<comment type="similarity">
    <text evidence="2 4">Belongs to the archaeal flagellin family.</text>
</comment>
<keyword evidence="5" id="KW-0812">Transmembrane</keyword>
<dbReference type="AlphaFoldDB" id="A0A8J7RKU9"/>
<organism evidence="6 7">
    <name type="scientific">Methanococcus voltae</name>
    <dbReference type="NCBI Taxonomy" id="2188"/>
    <lineage>
        <taxon>Archaea</taxon>
        <taxon>Methanobacteriati</taxon>
        <taxon>Methanobacteriota</taxon>
        <taxon>Methanomada group</taxon>
        <taxon>Methanococci</taxon>
        <taxon>Methanococcales</taxon>
        <taxon>Methanococcaceae</taxon>
        <taxon>Methanococcus</taxon>
    </lineage>
</organism>
<evidence type="ECO:0000256" key="3">
    <source>
        <dbReference type="ARBA" id="ARBA00022440"/>
    </source>
</evidence>
<dbReference type="GO" id="GO:0097589">
    <property type="term" value="C:archaeal-type flagellum"/>
    <property type="evidence" value="ECO:0007669"/>
    <property type="project" value="UniProtKB-SubCell"/>
</dbReference>
<dbReference type="Proteomes" id="UP000740329">
    <property type="component" value="Unassembled WGS sequence"/>
</dbReference>
<dbReference type="RefSeq" id="WP_209590063.1">
    <property type="nucleotide sequence ID" value="NZ_JAGGMV010000001.1"/>
</dbReference>
<dbReference type="InterPro" id="IPR002774">
    <property type="entry name" value="Flagellin_arc-type"/>
</dbReference>
<evidence type="ECO:0000313" key="7">
    <source>
        <dbReference type="Proteomes" id="UP000740329"/>
    </source>
</evidence>
<evidence type="ECO:0000256" key="1">
    <source>
        <dbReference type="ARBA" id="ARBA00004618"/>
    </source>
</evidence>
<evidence type="ECO:0000256" key="2">
    <source>
        <dbReference type="ARBA" id="ARBA00010256"/>
    </source>
</evidence>
<dbReference type="EMBL" id="JAGGMV010000001">
    <property type="protein sequence ID" value="MBP2200676.1"/>
    <property type="molecule type" value="Genomic_DNA"/>
</dbReference>
<evidence type="ECO:0000313" key="6">
    <source>
        <dbReference type="EMBL" id="MBP2200676.1"/>
    </source>
</evidence>
<sequence>MLKNFMKNKKGAVGIGTLIIFIALVLVAAVAASVIINTAGKLQHKAAVVGQESTQQVASGLQVVKITGHSVDQYNLDKIAILVSPNIGDEIDLATTVVTFSAGDRKMSLLYDSRNDSLGGLVRLSKANGTCDIFEYNDVYALGAWPFEDPNYGDSAENPNEKKFGIVVLQDMDNSISGEHPTVNYGDKVLLAINIGNIVGENIGNRIRIQGEVVPEFGAPGIIDFTTPPVYANRVVALQ</sequence>
<proteinExistence type="inferred from homology"/>
<dbReference type="PANTHER" id="PTHR35903:SF1">
    <property type="entry name" value="FLAGELLIN B1"/>
    <property type="match status" value="1"/>
</dbReference>
<dbReference type="Pfam" id="PF01917">
    <property type="entry name" value="Flagellin_arch-type"/>
    <property type="match status" value="1"/>
</dbReference>
<protein>
    <recommendedName>
        <fullName evidence="4">Flagellin</fullName>
    </recommendedName>
</protein>